<evidence type="ECO:0000313" key="3">
    <source>
        <dbReference type="Proteomes" id="UP000011081"/>
    </source>
</evidence>
<evidence type="ECO:0000256" key="1">
    <source>
        <dbReference type="PIRNR" id="PIRNR007764"/>
    </source>
</evidence>
<dbReference type="GeneID" id="19878953"/>
<gene>
    <name evidence="2" type="ORF">VCUG_01071</name>
</gene>
<dbReference type="OrthoDB" id="338231at2759"/>
<dbReference type="InterPro" id="IPR036224">
    <property type="entry name" value="GINS_bundle-like_dom_sf"/>
</dbReference>
<dbReference type="VEuPathDB" id="MicrosporidiaDB:VCUG_01071"/>
<protein>
    <recommendedName>
        <fullName evidence="1">DNA replication complex GINS protein SLD5</fullName>
    </recommendedName>
</protein>
<dbReference type="AlphaFoldDB" id="L2GWG2"/>
<keyword evidence="1" id="KW-0539">Nucleus</keyword>
<name>L2GWG2_VAVCU</name>
<dbReference type="CDD" id="cd11711">
    <property type="entry name" value="GINS_A_Sld5"/>
    <property type="match status" value="1"/>
</dbReference>
<accession>L2GWG2</accession>
<dbReference type="RefSeq" id="XP_008074091.1">
    <property type="nucleotide sequence ID" value="XM_008075900.1"/>
</dbReference>
<dbReference type="STRING" id="948595.L2GWG2"/>
<dbReference type="GO" id="GO:0000811">
    <property type="term" value="C:GINS complex"/>
    <property type="evidence" value="ECO:0007669"/>
    <property type="project" value="UniProtKB-UniRule"/>
</dbReference>
<dbReference type="InterPro" id="IPR008591">
    <property type="entry name" value="GINS_Sld5"/>
</dbReference>
<proteinExistence type="inferred from homology"/>
<dbReference type="FunCoup" id="L2GWG2">
    <property type="interactions" value="185"/>
</dbReference>
<keyword evidence="3" id="KW-1185">Reference proteome</keyword>
<dbReference type="InterPro" id="IPR038749">
    <property type="entry name" value="Sld5_GINS_A"/>
</dbReference>
<dbReference type="GO" id="GO:0000727">
    <property type="term" value="P:double-strand break repair via break-induced replication"/>
    <property type="evidence" value="ECO:0007669"/>
    <property type="project" value="TreeGrafter"/>
</dbReference>
<dbReference type="Gene3D" id="1.20.58.1030">
    <property type="match status" value="1"/>
</dbReference>
<sequence length="169" mass="20327">MTFSHIDQFINDYRNEKNTRKLLPYREETVSHLRELIKSQEEYVGSLGEHKLLKALYEQELERIKYVLTDYLKIRLMKLQKNFYIDSEYLSEYERVFYQKLVDKFKEYDVFVEQKEEYDDYECVGFIALVDIGNIVIDSNRVDVLAGDFFVAQLADVKHLLLDRKIMLV</sequence>
<evidence type="ECO:0000313" key="2">
    <source>
        <dbReference type="EMBL" id="ELA47420.1"/>
    </source>
</evidence>
<keyword evidence="1" id="KW-0235">DNA replication</keyword>
<dbReference type="SUPFAM" id="SSF158573">
    <property type="entry name" value="GINS helical bundle-like"/>
    <property type="match status" value="1"/>
</dbReference>
<reference evidence="3" key="1">
    <citation type="submission" date="2011-03" db="EMBL/GenBank/DDBJ databases">
        <title>The genome sequence of Vavraia culicis strain floridensis.</title>
        <authorList>
            <consortium name="The Broad Institute Genome Sequencing Platform"/>
            <person name="Cuomo C."/>
            <person name="Becnel J."/>
            <person name="Sanscrainte N."/>
            <person name="Young S.K."/>
            <person name="Zeng Q."/>
            <person name="Gargeya S."/>
            <person name="Fitzgerald M."/>
            <person name="Haas B."/>
            <person name="Abouelleil A."/>
            <person name="Alvarado L."/>
            <person name="Arachchi H.M."/>
            <person name="Berlin A."/>
            <person name="Chapman S.B."/>
            <person name="Gearin G."/>
            <person name="Goldberg J."/>
            <person name="Griggs A."/>
            <person name="Gujja S."/>
            <person name="Hansen M."/>
            <person name="Heiman D."/>
            <person name="Howarth C."/>
            <person name="Larimer J."/>
            <person name="Lui A."/>
            <person name="MacDonald P.J.P."/>
            <person name="McCowen C."/>
            <person name="Montmayeur A."/>
            <person name="Murphy C."/>
            <person name="Neiman D."/>
            <person name="Pearson M."/>
            <person name="Priest M."/>
            <person name="Roberts A."/>
            <person name="Saif S."/>
            <person name="Shea T."/>
            <person name="Sisk P."/>
            <person name="Stolte C."/>
            <person name="Sykes S."/>
            <person name="Wortman J."/>
            <person name="Nusbaum C."/>
            <person name="Birren B."/>
        </authorList>
    </citation>
    <scope>NUCLEOTIDE SEQUENCE [LARGE SCALE GENOMIC DNA]</scope>
    <source>
        <strain evidence="3">floridensis</strain>
    </source>
</reference>
<dbReference type="EMBL" id="GL877418">
    <property type="protein sequence ID" value="ELA47420.1"/>
    <property type="molecule type" value="Genomic_DNA"/>
</dbReference>
<dbReference type="Proteomes" id="UP000011081">
    <property type="component" value="Unassembled WGS sequence"/>
</dbReference>
<dbReference type="PANTHER" id="PTHR21206">
    <property type="entry name" value="SLD5 PROTEIN"/>
    <property type="match status" value="1"/>
</dbReference>
<dbReference type="OMA" id="EYERISY"/>
<comment type="function">
    <text evidence="1">The GINS complex plays an essential role in the initiation of DNA replication.</text>
</comment>
<dbReference type="GO" id="GO:0006261">
    <property type="term" value="P:DNA-templated DNA replication"/>
    <property type="evidence" value="ECO:0007669"/>
    <property type="project" value="InterPro"/>
</dbReference>
<comment type="similarity">
    <text evidence="1">Belongs to the GINS4/SLD5 family.</text>
</comment>
<organism evidence="2 3">
    <name type="scientific">Vavraia culicis (isolate floridensis)</name>
    <name type="common">Microsporidian parasite</name>
    <dbReference type="NCBI Taxonomy" id="948595"/>
    <lineage>
        <taxon>Eukaryota</taxon>
        <taxon>Fungi</taxon>
        <taxon>Fungi incertae sedis</taxon>
        <taxon>Microsporidia</taxon>
        <taxon>Pleistophoridae</taxon>
        <taxon>Vavraia</taxon>
    </lineage>
</organism>
<dbReference type="HOGENOM" id="CLU_127203_0_0_1"/>
<dbReference type="InParanoid" id="L2GWG2"/>
<dbReference type="PANTHER" id="PTHR21206:SF0">
    <property type="entry name" value="DNA REPLICATION COMPLEX GINS PROTEIN SLD5"/>
    <property type="match status" value="1"/>
</dbReference>
<dbReference type="PIRSF" id="PIRSF007764">
    <property type="entry name" value="Sld5"/>
    <property type="match status" value="1"/>
</dbReference>
<comment type="subcellular location">
    <subcellularLocation>
        <location evidence="1">Nucleus</location>
    </subcellularLocation>
</comment>